<feature type="region of interest" description="Disordered" evidence="5">
    <location>
        <begin position="1"/>
        <end position="41"/>
    </location>
</feature>
<dbReference type="SMART" id="SM00470">
    <property type="entry name" value="ParB"/>
    <property type="match status" value="1"/>
</dbReference>
<evidence type="ECO:0000259" key="6">
    <source>
        <dbReference type="SMART" id="SM00470"/>
    </source>
</evidence>
<dbReference type="SUPFAM" id="SSF109709">
    <property type="entry name" value="KorB DNA-binding domain-like"/>
    <property type="match status" value="1"/>
</dbReference>
<feature type="domain" description="ParB-like N-terminal" evidence="6">
    <location>
        <begin position="42"/>
        <end position="134"/>
    </location>
</feature>
<keyword evidence="8" id="KW-1185">Reference proteome</keyword>
<dbReference type="Pfam" id="PF02195">
    <property type="entry name" value="ParB_N"/>
    <property type="match status" value="1"/>
</dbReference>
<dbReference type="PANTHER" id="PTHR33375">
    <property type="entry name" value="CHROMOSOME-PARTITIONING PROTEIN PARB-RELATED"/>
    <property type="match status" value="1"/>
</dbReference>
<comment type="similarity">
    <text evidence="1">Belongs to the ParB family.</text>
</comment>
<dbReference type="KEGG" id="aht:ANTHELSMS3_01026"/>
<dbReference type="InterPro" id="IPR057240">
    <property type="entry name" value="ParB_dimer_C"/>
</dbReference>
<dbReference type="OrthoDB" id="9802051at2"/>
<dbReference type="InterPro" id="IPR050336">
    <property type="entry name" value="Chromosome_partition/occlusion"/>
</dbReference>
<keyword evidence="2" id="KW-0159">Chromosome partition</keyword>
<dbReference type="GO" id="GO:0007059">
    <property type="term" value="P:chromosome segregation"/>
    <property type="evidence" value="ECO:0007669"/>
    <property type="project" value="UniProtKB-KW"/>
</dbReference>
<evidence type="ECO:0000256" key="4">
    <source>
        <dbReference type="ARBA" id="ARBA00025472"/>
    </source>
</evidence>
<dbReference type="FunFam" id="3.90.1530.30:FF:000001">
    <property type="entry name" value="Chromosome partitioning protein ParB"/>
    <property type="match status" value="1"/>
</dbReference>
<gene>
    <name evidence="7" type="primary">parB</name>
    <name evidence="7" type="ORF">ANTHELSMS3_01026</name>
</gene>
<sequence>MSEKPKKDTRRGLGRGLSALMADVAPTQDAPTQSEGLRRPDRMLPIEDLIPNPDQPRRTFTQAQLDELAASIRTKGVIQPLIVRPSPREADKFEIVAGERRWRAAQMAQQHEVPVLVRDFDDTEVLEVAIIENIQRADLNAIEEAAGYKQLMFKFGHTQEKLAEALGKSRSHIANLMRLLNLPESVQQHVSEGRLSAGHARALITSPDPETLAQSVVAKGLSVRDTEKLVKQGSSEGKPRKKAPSGGFDMDKDADTRALEGDLSAALGMKVRIDHQPGQDGGRVTISYDTLEHLDALCGILSAAR</sequence>
<dbReference type="PANTHER" id="PTHR33375:SF1">
    <property type="entry name" value="CHROMOSOME-PARTITIONING PROTEIN PARB-RELATED"/>
    <property type="match status" value="1"/>
</dbReference>
<dbReference type="GO" id="GO:0005694">
    <property type="term" value="C:chromosome"/>
    <property type="evidence" value="ECO:0007669"/>
    <property type="project" value="TreeGrafter"/>
</dbReference>
<name>A0A222E0R8_9RHOB</name>
<dbReference type="InterPro" id="IPR041468">
    <property type="entry name" value="HTH_ParB/Spo0J"/>
</dbReference>
<dbReference type="CDD" id="cd16393">
    <property type="entry name" value="SPO0J_N"/>
    <property type="match status" value="1"/>
</dbReference>
<dbReference type="FunFam" id="1.10.10.2830:FF:000001">
    <property type="entry name" value="Chromosome partitioning protein ParB"/>
    <property type="match status" value="1"/>
</dbReference>
<dbReference type="SUPFAM" id="SSF110849">
    <property type="entry name" value="ParB/Sulfiredoxin"/>
    <property type="match status" value="1"/>
</dbReference>
<proteinExistence type="inferred from homology"/>
<reference evidence="7 8" key="1">
    <citation type="submission" date="2017-07" db="EMBL/GenBank/DDBJ databases">
        <title>Genome Sequence of Antarctobacter heliothermus Strain SMS3 Isolated from a culture of the Diatom Skeletonema marinoi.</title>
        <authorList>
            <person name="Topel M."/>
            <person name="Pinder M.I.M."/>
            <person name="Johansson O.N."/>
            <person name="Kourtchenko O."/>
            <person name="Godhe A."/>
            <person name="Clarke A.K."/>
        </authorList>
    </citation>
    <scope>NUCLEOTIDE SEQUENCE [LARGE SCALE GENOMIC DNA]</scope>
    <source>
        <strain evidence="7 8">SMS3</strain>
    </source>
</reference>
<dbReference type="Pfam" id="PF17762">
    <property type="entry name" value="HTH_ParB"/>
    <property type="match status" value="1"/>
</dbReference>
<evidence type="ECO:0000256" key="5">
    <source>
        <dbReference type="SAM" id="MobiDB-lite"/>
    </source>
</evidence>
<dbReference type="InterPro" id="IPR036086">
    <property type="entry name" value="ParB/Sulfiredoxin_sf"/>
</dbReference>
<feature type="region of interest" description="Disordered" evidence="5">
    <location>
        <begin position="229"/>
        <end position="253"/>
    </location>
</feature>
<evidence type="ECO:0000313" key="8">
    <source>
        <dbReference type="Proteomes" id="UP000203589"/>
    </source>
</evidence>
<dbReference type="GO" id="GO:0045881">
    <property type="term" value="P:positive regulation of sporulation resulting in formation of a cellular spore"/>
    <property type="evidence" value="ECO:0007669"/>
    <property type="project" value="TreeGrafter"/>
</dbReference>
<dbReference type="Gene3D" id="1.10.10.2830">
    <property type="match status" value="1"/>
</dbReference>
<evidence type="ECO:0000313" key="7">
    <source>
        <dbReference type="EMBL" id="ASP19742.1"/>
    </source>
</evidence>
<dbReference type="AlphaFoldDB" id="A0A222E0R8"/>
<dbReference type="InterPro" id="IPR004437">
    <property type="entry name" value="ParB/RepB/Spo0J"/>
</dbReference>
<evidence type="ECO:0000256" key="1">
    <source>
        <dbReference type="ARBA" id="ARBA00006295"/>
    </source>
</evidence>
<comment type="function">
    <text evidence="4">Involved in chromosome partition. Localize to both poles of the predivisional cell following completion of DNA replication. Binds to the DNA origin of replication.</text>
</comment>
<dbReference type="InterPro" id="IPR003115">
    <property type="entry name" value="ParB_N"/>
</dbReference>
<evidence type="ECO:0000256" key="3">
    <source>
        <dbReference type="ARBA" id="ARBA00023125"/>
    </source>
</evidence>
<dbReference type="GO" id="GO:0003677">
    <property type="term" value="F:DNA binding"/>
    <property type="evidence" value="ECO:0007669"/>
    <property type="project" value="UniProtKB-KW"/>
</dbReference>
<dbReference type="Gene3D" id="3.90.1530.30">
    <property type="match status" value="1"/>
</dbReference>
<keyword evidence="3" id="KW-0238">DNA-binding</keyword>
<dbReference type="EMBL" id="CP022540">
    <property type="protein sequence ID" value="ASP19742.1"/>
    <property type="molecule type" value="Genomic_DNA"/>
</dbReference>
<protein>
    <submittedName>
        <fullName evidence="7">Chromosome-partitioning protein ParB</fullName>
    </submittedName>
</protein>
<evidence type="ECO:0000256" key="2">
    <source>
        <dbReference type="ARBA" id="ARBA00022829"/>
    </source>
</evidence>
<dbReference type="NCBIfam" id="TIGR00180">
    <property type="entry name" value="parB_part"/>
    <property type="match status" value="1"/>
</dbReference>
<dbReference type="RefSeq" id="WP_094033937.1">
    <property type="nucleotide sequence ID" value="NZ_CP022540.1"/>
</dbReference>
<organism evidence="7 8">
    <name type="scientific">Antarctobacter heliothermus</name>
    <dbReference type="NCBI Taxonomy" id="74033"/>
    <lineage>
        <taxon>Bacteria</taxon>
        <taxon>Pseudomonadati</taxon>
        <taxon>Pseudomonadota</taxon>
        <taxon>Alphaproteobacteria</taxon>
        <taxon>Rhodobacterales</taxon>
        <taxon>Roseobacteraceae</taxon>
        <taxon>Antarctobacter</taxon>
    </lineage>
</organism>
<accession>A0A222E0R8</accession>
<dbReference type="Proteomes" id="UP000203589">
    <property type="component" value="Chromosome"/>
</dbReference>
<dbReference type="Pfam" id="PF23552">
    <property type="entry name" value="ParB_C"/>
    <property type="match status" value="1"/>
</dbReference>